<dbReference type="Gene3D" id="3.10.520.10">
    <property type="entry name" value="ApbE-like domains"/>
    <property type="match status" value="1"/>
</dbReference>
<name>A0A917YQ71_9RHOB</name>
<evidence type="ECO:0000256" key="1">
    <source>
        <dbReference type="ARBA" id="ARBA00001946"/>
    </source>
</evidence>
<dbReference type="InterPro" id="IPR003374">
    <property type="entry name" value="ApbE-like_sf"/>
</dbReference>
<sequence length="296" mass="31151">MMNRRRFMAITAAVLAAPVQAAETVWNGTGFGASLGLRLVGATTAQSAHALRRVKAELSRLDAIFSLHRDSALTRLNRDGRLTFPQDDLLQVLHLSAAVHRATGGVFDPTVQPLYRALAGGGDISAARSVIGFGRVQVSASEIRLDRGQALTLNGIAQGWAADRIAVILRSEGFDRALIDMGEIAALGQHPDGRAWTAAITDPEGRRIDLAALTDRALSTSSPMGTMIGAGHPHILGPQGETARWTTVSVSAPQAALADALSTAFCLLDRAGIESTLARFPDSRLEVACGNSTSQG</sequence>
<comment type="catalytic activity">
    <reaction evidence="10">
        <text>L-threonyl-[protein] + FAD = FMN-L-threonyl-[protein] + AMP + H(+)</text>
        <dbReference type="Rhea" id="RHEA:36847"/>
        <dbReference type="Rhea" id="RHEA-COMP:11060"/>
        <dbReference type="Rhea" id="RHEA-COMP:11061"/>
        <dbReference type="ChEBI" id="CHEBI:15378"/>
        <dbReference type="ChEBI" id="CHEBI:30013"/>
        <dbReference type="ChEBI" id="CHEBI:57692"/>
        <dbReference type="ChEBI" id="CHEBI:74257"/>
        <dbReference type="ChEBI" id="CHEBI:456215"/>
        <dbReference type="EC" id="2.7.1.180"/>
    </reaction>
</comment>
<evidence type="ECO:0000313" key="12">
    <source>
        <dbReference type="EMBL" id="GGO37912.1"/>
    </source>
</evidence>
<dbReference type="GO" id="GO:0046872">
    <property type="term" value="F:metal ion binding"/>
    <property type="evidence" value="ECO:0007669"/>
    <property type="project" value="UniProtKB-KW"/>
</dbReference>
<dbReference type="EMBL" id="BMLP01000010">
    <property type="protein sequence ID" value="GGO37912.1"/>
    <property type="molecule type" value="Genomic_DNA"/>
</dbReference>
<dbReference type="SUPFAM" id="SSF143631">
    <property type="entry name" value="ApbE-like"/>
    <property type="match status" value="1"/>
</dbReference>
<evidence type="ECO:0000256" key="4">
    <source>
        <dbReference type="ARBA" id="ARBA00022630"/>
    </source>
</evidence>
<proteinExistence type="predicted"/>
<comment type="cofactor">
    <cofactor evidence="1">
        <name>Mg(2+)</name>
        <dbReference type="ChEBI" id="CHEBI:18420"/>
    </cofactor>
</comment>
<evidence type="ECO:0000256" key="11">
    <source>
        <dbReference type="SAM" id="SignalP"/>
    </source>
</evidence>
<evidence type="ECO:0000313" key="13">
    <source>
        <dbReference type="Proteomes" id="UP000598196"/>
    </source>
</evidence>
<accession>A0A917YQ71</accession>
<feature type="signal peptide" evidence="11">
    <location>
        <begin position="1"/>
        <end position="21"/>
    </location>
</feature>
<keyword evidence="6" id="KW-0479">Metal-binding</keyword>
<evidence type="ECO:0000256" key="2">
    <source>
        <dbReference type="ARBA" id="ARBA00011955"/>
    </source>
</evidence>
<keyword evidence="8" id="KW-0460">Magnesium</keyword>
<dbReference type="Proteomes" id="UP000598196">
    <property type="component" value="Unassembled WGS sequence"/>
</dbReference>
<dbReference type="PANTHER" id="PTHR30040">
    <property type="entry name" value="THIAMINE BIOSYNTHESIS LIPOPROTEIN APBE"/>
    <property type="match status" value="1"/>
</dbReference>
<comment type="caution">
    <text evidence="12">The sequence shown here is derived from an EMBL/GenBank/DDBJ whole genome shotgun (WGS) entry which is preliminary data.</text>
</comment>
<dbReference type="RefSeq" id="WP_229704456.1">
    <property type="nucleotide sequence ID" value="NZ_BMLP01000010.1"/>
</dbReference>
<keyword evidence="11" id="KW-0732">Signal</keyword>
<evidence type="ECO:0000256" key="3">
    <source>
        <dbReference type="ARBA" id="ARBA00016337"/>
    </source>
</evidence>
<evidence type="ECO:0000256" key="7">
    <source>
        <dbReference type="ARBA" id="ARBA00022827"/>
    </source>
</evidence>
<evidence type="ECO:0000256" key="8">
    <source>
        <dbReference type="ARBA" id="ARBA00022842"/>
    </source>
</evidence>
<keyword evidence="4" id="KW-0285">Flavoprotein</keyword>
<dbReference type="PANTHER" id="PTHR30040:SF2">
    <property type="entry name" value="FAD:PROTEIN FMN TRANSFERASE"/>
    <property type="match status" value="1"/>
</dbReference>
<reference evidence="12 13" key="1">
    <citation type="journal article" date="2014" name="Int. J. Syst. Evol. Microbiol.">
        <title>Complete genome sequence of Corynebacterium casei LMG S-19264T (=DSM 44701T), isolated from a smear-ripened cheese.</title>
        <authorList>
            <consortium name="US DOE Joint Genome Institute (JGI-PGF)"/>
            <person name="Walter F."/>
            <person name="Albersmeier A."/>
            <person name="Kalinowski J."/>
            <person name="Ruckert C."/>
        </authorList>
    </citation>
    <scope>NUCLEOTIDE SEQUENCE [LARGE SCALE GENOMIC DNA]</scope>
    <source>
        <strain evidence="12 13">CGMCC 1.7029</strain>
    </source>
</reference>
<dbReference type="InterPro" id="IPR024932">
    <property type="entry name" value="ApbE"/>
</dbReference>
<evidence type="ECO:0000256" key="10">
    <source>
        <dbReference type="ARBA" id="ARBA00048540"/>
    </source>
</evidence>
<keyword evidence="5 12" id="KW-0808">Transferase</keyword>
<dbReference type="EC" id="2.7.1.180" evidence="2"/>
<dbReference type="GO" id="GO:0016740">
    <property type="term" value="F:transferase activity"/>
    <property type="evidence" value="ECO:0007669"/>
    <property type="project" value="UniProtKB-KW"/>
</dbReference>
<evidence type="ECO:0000256" key="5">
    <source>
        <dbReference type="ARBA" id="ARBA00022679"/>
    </source>
</evidence>
<protein>
    <recommendedName>
        <fullName evidence="3">FAD:protein FMN transferase</fullName>
        <ecNumber evidence="2">2.7.1.180</ecNumber>
    </recommendedName>
    <alternativeName>
        <fullName evidence="9">Flavin transferase</fullName>
    </alternativeName>
</protein>
<gene>
    <name evidence="12" type="primary">nosX</name>
    <name evidence="12" type="ORF">GCM10010991_34400</name>
</gene>
<feature type="chain" id="PRO_5039952813" description="FAD:protein FMN transferase" evidence="11">
    <location>
        <begin position="22"/>
        <end position="296"/>
    </location>
</feature>
<dbReference type="Pfam" id="PF02424">
    <property type="entry name" value="ApbE"/>
    <property type="match status" value="1"/>
</dbReference>
<evidence type="ECO:0000256" key="9">
    <source>
        <dbReference type="ARBA" id="ARBA00031306"/>
    </source>
</evidence>
<evidence type="ECO:0000256" key="6">
    <source>
        <dbReference type="ARBA" id="ARBA00022723"/>
    </source>
</evidence>
<keyword evidence="13" id="KW-1185">Reference proteome</keyword>
<dbReference type="AlphaFoldDB" id="A0A917YQ71"/>
<organism evidence="12 13">
    <name type="scientific">Gemmobacter aquaticus</name>
    <dbReference type="NCBI Taxonomy" id="490185"/>
    <lineage>
        <taxon>Bacteria</taxon>
        <taxon>Pseudomonadati</taxon>
        <taxon>Pseudomonadota</taxon>
        <taxon>Alphaproteobacteria</taxon>
        <taxon>Rhodobacterales</taxon>
        <taxon>Paracoccaceae</taxon>
        <taxon>Gemmobacter</taxon>
    </lineage>
</organism>
<keyword evidence="7" id="KW-0274">FAD</keyword>